<evidence type="ECO:0000256" key="1">
    <source>
        <dbReference type="ARBA" id="ARBA00023125"/>
    </source>
</evidence>
<reference evidence="3" key="1">
    <citation type="submission" date="2021-01" db="EMBL/GenBank/DDBJ databases">
        <title>Description of Breznakiella homolactica.</title>
        <authorList>
            <person name="Song Y."/>
            <person name="Brune A."/>
        </authorList>
    </citation>
    <scope>NUCLEOTIDE SEQUENCE</scope>
    <source>
        <strain evidence="3">RmG30</strain>
    </source>
</reference>
<protein>
    <submittedName>
        <fullName evidence="3">Helix-turn-helix domain-containing protein</fullName>
    </submittedName>
</protein>
<dbReference type="SMART" id="SM00530">
    <property type="entry name" value="HTH_XRE"/>
    <property type="match status" value="1"/>
</dbReference>
<dbReference type="CDD" id="cd00093">
    <property type="entry name" value="HTH_XRE"/>
    <property type="match status" value="1"/>
</dbReference>
<dbReference type="SUPFAM" id="SSF47413">
    <property type="entry name" value="lambda repressor-like DNA-binding domains"/>
    <property type="match status" value="1"/>
</dbReference>
<sequence>MSVGRNIQFIRKERGLTIKDVASLSGITPSLISQIENDKGNPSLNTLKALAGALKVDVVNFFGGELDRFDSPVVRANDRSVLSKNKGWNAYLLTSKNLDKFSVTYNILEIGTSTEASPELNPKGATGYEFGFVLSGKLRVELEDGVYILNEGDSICFDASKNHEVVNVANTKTEMLWALFPSQE</sequence>
<dbReference type="KEGG" id="bhc:JFL75_07575"/>
<keyword evidence="4" id="KW-1185">Reference proteome</keyword>
<dbReference type="EMBL" id="CP067089">
    <property type="protein sequence ID" value="QQO10766.1"/>
    <property type="molecule type" value="Genomic_DNA"/>
</dbReference>
<dbReference type="Proteomes" id="UP000595917">
    <property type="component" value="Chromosome"/>
</dbReference>
<dbReference type="InterPro" id="IPR001387">
    <property type="entry name" value="Cro/C1-type_HTH"/>
</dbReference>
<dbReference type="Gene3D" id="1.10.260.40">
    <property type="entry name" value="lambda repressor-like DNA-binding domains"/>
    <property type="match status" value="1"/>
</dbReference>
<dbReference type="InterPro" id="IPR050807">
    <property type="entry name" value="TransReg_Diox_bact_type"/>
</dbReference>
<dbReference type="GO" id="GO:0005829">
    <property type="term" value="C:cytosol"/>
    <property type="evidence" value="ECO:0007669"/>
    <property type="project" value="TreeGrafter"/>
</dbReference>
<organism evidence="3 4">
    <name type="scientific">Breznakiella homolactica</name>
    <dbReference type="NCBI Taxonomy" id="2798577"/>
    <lineage>
        <taxon>Bacteria</taxon>
        <taxon>Pseudomonadati</taxon>
        <taxon>Spirochaetota</taxon>
        <taxon>Spirochaetia</taxon>
        <taxon>Spirochaetales</taxon>
        <taxon>Breznakiellaceae</taxon>
        <taxon>Breznakiella</taxon>
    </lineage>
</organism>
<dbReference type="InterPro" id="IPR014710">
    <property type="entry name" value="RmlC-like_jellyroll"/>
</dbReference>
<dbReference type="SUPFAM" id="SSF51182">
    <property type="entry name" value="RmlC-like cupins"/>
    <property type="match status" value="1"/>
</dbReference>
<dbReference type="PANTHER" id="PTHR46797">
    <property type="entry name" value="HTH-TYPE TRANSCRIPTIONAL REGULATOR"/>
    <property type="match status" value="1"/>
</dbReference>
<dbReference type="InterPro" id="IPR013096">
    <property type="entry name" value="Cupin_2"/>
</dbReference>
<proteinExistence type="predicted"/>
<dbReference type="CDD" id="cd02209">
    <property type="entry name" value="cupin_XRE_C"/>
    <property type="match status" value="1"/>
</dbReference>
<evidence type="ECO:0000313" key="3">
    <source>
        <dbReference type="EMBL" id="QQO10766.1"/>
    </source>
</evidence>
<evidence type="ECO:0000259" key="2">
    <source>
        <dbReference type="PROSITE" id="PS50943"/>
    </source>
</evidence>
<dbReference type="Pfam" id="PF07883">
    <property type="entry name" value="Cupin_2"/>
    <property type="match status" value="1"/>
</dbReference>
<dbReference type="Gene3D" id="2.60.120.10">
    <property type="entry name" value="Jelly Rolls"/>
    <property type="match status" value="1"/>
</dbReference>
<feature type="domain" description="HTH cro/C1-type" evidence="2">
    <location>
        <begin position="7"/>
        <end position="61"/>
    </location>
</feature>
<dbReference type="Pfam" id="PF01381">
    <property type="entry name" value="HTH_3"/>
    <property type="match status" value="1"/>
</dbReference>
<dbReference type="InterPro" id="IPR011051">
    <property type="entry name" value="RmlC_Cupin_sf"/>
</dbReference>
<dbReference type="GO" id="GO:0003700">
    <property type="term" value="F:DNA-binding transcription factor activity"/>
    <property type="evidence" value="ECO:0007669"/>
    <property type="project" value="TreeGrafter"/>
</dbReference>
<dbReference type="PROSITE" id="PS50943">
    <property type="entry name" value="HTH_CROC1"/>
    <property type="match status" value="1"/>
</dbReference>
<evidence type="ECO:0000313" key="4">
    <source>
        <dbReference type="Proteomes" id="UP000595917"/>
    </source>
</evidence>
<gene>
    <name evidence="3" type="ORF">JFL75_07575</name>
</gene>
<keyword evidence="1" id="KW-0238">DNA-binding</keyword>
<dbReference type="AlphaFoldDB" id="A0A7T7XQS0"/>
<dbReference type="RefSeq" id="WP_215628071.1">
    <property type="nucleotide sequence ID" value="NZ_CP067089.2"/>
</dbReference>
<dbReference type="PANTHER" id="PTHR46797:SF1">
    <property type="entry name" value="METHYLPHOSPHONATE SYNTHASE"/>
    <property type="match status" value="1"/>
</dbReference>
<name>A0A7T7XQS0_9SPIR</name>
<dbReference type="InterPro" id="IPR010982">
    <property type="entry name" value="Lambda_DNA-bd_dom_sf"/>
</dbReference>
<accession>A0A7T7XQS0</accession>
<dbReference type="GO" id="GO:0003677">
    <property type="term" value="F:DNA binding"/>
    <property type="evidence" value="ECO:0007669"/>
    <property type="project" value="UniProtKB-KW"/>
</dbReference>